<evidence type="ECO:0000256" key="4">
    <source>
        <dbReference type="ARBA" id="ARBA00022475"/>
    </source>
</evidence>
<evidence type="ECO:0000313" key="10">
    <source>
        <dbReference type="Proteomes" id="UP000326202"/>
    </source>
</evidence>
<protein>
    <submittedName>
        <fullName evidence="9">ABC transporter ATP-binding protein</fullName>
    </submittedName>
</protein>
<dbReference type="AlphaFoldDB" id="A0A5J6MBY4"/>
<keyword evidence="4" id="KW-1003">Cell membrane</keyword>
<dbReference type="PROSITE" id="PS00211">
    <property type="entry name" value="ABC_TRANSPORTER_1"/>
    <property type="match status" value="2"/>
</dbReference>
<dbReference type="InterPro" id="IPR013563">
    <property type="entry name" value="Oligopep_ABC_C"/>
</dbReference>
<accession>A0A5J6MBY4</accession>
<sequence>MTDKAGATETNGGEELVKVENLAIDFATQYGSVTALKGVSFSLNRGEALGIVGESGSGKTVACRALLKLIAGNATVRSGRILVEGTDVLGMSEAELLRFRGETAAMIFQNPSTHLDPIMPVWRQVGEGMVLHQGLSWSQAKLKAVELLRDMQITDPARRAGAYPHELSGGMRQRVMIAAALACEPDILIADEPTTALDVTVQAQILALLRRIRRERQLSLILVSHDLGVIAEMCDRVVVMKDGAVMETGPVEQILTSPRNDYTKRLIASQPSLMKPAVRKTDVTAKPALRLAVEGLKVEFRSAQSLTGWVMRRPAHVVTAVDGVSFTLPRGGSLGIVGESGSGKSTIARSLIGLAAPQAGRILVDGKPIERLLRERPPAEQRKMQMVFQDPFLSLNPAMTVAATLAEPLRQHRLCSDREIPERLADLMAKVELPKNLLERRTTQLSGGQRQRVGIARALALEPEILIADEVTSALDVTIQAQILGLFERLRREMGLTLILISHDLAVVRYLCEQVAVMRQGKLVEYGATEQVLSHPREDYTKALLAAIPLLSRRSDAAE</sequence>
<feature type="domain" description="ABC transporter" evidence="8">
    <location>
        <begin position="298"/>
        <end position="545"/>
    </location>
</feature>
<dbReference type="InterPro" id="IPR003593">
    <property type="entry name" value="AAA+_ATPase"/>
</dbReference>
<dbReference type="EMBL" id="CP042906">
    <property type="protein sequence ID" value="QEX14798.1"/>
    <property type="molecule type" value="Genomic_DNA"/>
</dbReference>
<dbReference type="GO" id="GO:0016887">
    <property type="term" value="F:ATP hydrolysis activity"/>
    <property type="evidence" value="ECO:0007669"/>
    <property type="project" value="InterPro"/>
</dbReference>
<keyword evidence="7" id="KW-0472">Membrane</keyword>
<dbReference type="SMART" id="SM00382">
    <property type="entry name" value="AAA"/>
    <property type="match status" value="2"/>
</dbReference>
<dbReference type="GO" id="GO:0055085">
    <property type="term" value="P:transmembrane transport"/>
    <property type="evidence" value="ECO:0007669"/>
    <property type="project" value="UniProtKB-ARBA"/>
</dbReference>
<evidence type="ECO:0000256" key="6">
    <source>
        <dbReference type="ARBA" id="ARBA00022840"/>
    </source>
</evidence>
<dbReference type="NCBIfam" id="NF008453">
    <property type="entry name" value="PRK11308.1"/>
    <property type="match status" value="2"/>
</dbReference>
<dbReference type="PROSITE" id="PS50893">
    <property type="entry name" value="ABC_TRANSPORTER_2"/>
    <property type="match status" value="2"/>
</dbReference>
<organism evidence="9 10">
    <name type="scientific">Hypericibacter terrae</name>
    <dbReference type="NCBI Taxonomy" id="2602015"/>
    <lineage>
        <taxon>Bacteria</taxon>
        <taxon>Pseudomonadati</taxon>
        <taxon>Pseudomonadota</taxon>
        <taxon>Alphaproteobacteria</taxon>
        <taxon>Rhodospirillales</taxon>
        <taxon>Dongiaceae</taxon>
        <taxon>Hypericibacter</taxon>
    </lineage>
</organism>
<evidence type="ECO:0000256" key="3">
    <source>
        <dbReference type="ARBA" id="ARBA00022448"/>
    </source>
</evidence>
<keyword evidence="3" id="KW-0813">Transport</keyword>
<dbReference type="RefSeq" id="WP_151175312.1">
    <property type="nucleotide sequence ID" value="NZ_CP042906.1"/>
</dbReference>
<reference evidence="9 10" key="1">
    <citation type="submission" date="2019-08" db="EMBL/GenBank/DDBJ databases">
        <title>Hyperibacter terrae gen. nov., sp. nov. and Hyperibacter viscosus sp. nov., two new members in the family Rhodospirillaceae isolated from the rhizosphere of Hypericum perforatum.</title>
        <authorList>
            <person name="Noviana Z."/>
        </authorList>
    </citation>
    <scope>NUCLEOTIDE SEQUENCE [LARGE SCALE GENOMIC DNA]</scope>
    <source>
        <strain evidence="9 10">R5913</strain>
    </source>
</reference>
<dbReference type="CDD" id="cd03257">
    <property type="entry name" value="ABC_NikE_OppD_transporters"/>
    <property type="match status" value="2"/>
</dbReference>
<dbReference type="Pfam" id="PF08352">
    <property type="entry name" value="oligo_HPY"/>
    <property type="match status" value="2"/>
</dbReference>
<dbReference type="GO" id="GO:0015833">
    <property type="term" value="P:peptide transport"/>
    <property type="evidence" value="ECO:0007669"/>
    <property type="project" value="InterPro"/>
</dbReference>
<dbReference type="Pfam" id="PF00005">
    <property type="entry name" value="ABC_tran"/>
    <property type="match status" value="2"/>
</dbReference>
<name>A0A5J6MBY4_9PROT</name>
<dbReference type="PANTHER" id="PTHR43297">
    <property type="entry name" value="OLIGOPEPTIDE TRANSPORT ATP-BINDING PROTEIN APPD"/>
    <property type="match status" value="1"/>
</dbReference>
<feature type="domain" description="ABC transporter" evidence="8">
    <location>
        <begin position="17"/>
        <end position="267"/>
    </location>
</feature>
<dbReference type="Gene3D" id="3.40.50.300">
    <property type="entry name" value="P-loop containing nucleotide triphosphate hydrolases"/>
    <property type="match status" value="2"/>
</dbReference>
<dbReference type="InterPro" id="IPR017871">
    <property type="entry name" value="ABC_transporter-like_CS"/>
</dbReference>
<gene>
    <name evidence="9" type="ORF">FRZ44_00730</name>
</gene>
<keyword evidence="10" id="KW-1185">Reference proteome</keyword>
<keyword evidence="6 9" id="KW-0067">ATP-binding</keyword>
<dbReference type="GO" id="GO:0005886">
    <property type="term" value="C:plasma membrane"/>
    <property type="evidence" value="ECO:0007669"/>
    <property type="project" value="UniProtKB-SubCell"/>
</dbReference>
<evidence type="ECO:0000313" key="9">
    <source>
        <dbReference type="EMBL" id="QEX14798.1"/>
    </source>
</evidence>
<evidence type="ECO:0000259" key="8">
    <source>
        <dbReference type="PROSITE" id="PS50893"/>
    </source>
</evidence>
<dbReference type="KEGG" id="htq:FRZ44_00730"/>
<evidence type="ECO:0000256" key="1">
    <source>
        <dbReference type="ARBA" id="ARBA00004417"/>
    </source>
</evidence>
<comment type="similarity">
    <text evidence="2">Belongs to the ABC transporter superfamily.</text>
</comment>
<keyword evidence="5" id="KW-0547">Nucleotide-binding</keyword>
<dbReference type="PANTHER" id="PTHR43297:SF2">
    <property type="entry name" value="DIPEPTIDE TRANSPORT ATP-BINDING PROTEIN DPPD"/>
    <property type="match status" value="1"/>
</dbReference>
<dbReference type="GO" id="GO:0005524">
    <property type="term" value="F:ATP binding"/>
    <property type="evidence" value="ECO:0007669"/>
    <property type="project" value="UniProtKB-KW"/>
</dbReference>
<proteinExistence type="inferred from homology"/>
<dbReference type="InterPro" id="IPR003439">
    <property type="entry name" value="ABC_transporter-like_ATP-bd"/>
</dbReference>
<dbReference type="SUPFAM" id="SSF52540">
    <property type="entry name" value="P-loop containing nucleoside triphosphate hydrolases"/>
    <property type="match status" value="2"/>
</dbReference>
<dbReference type="FunFam" id="3.40.50.300:FF:000016">
    <property type="entry name" value="Oligopeptide ABC transporter ATP-binding component"/>
    <property type="match status" value="1"/>
</dbReference>
<evidence type="ECO:0000256" key="7">
    <source>
        <dbReference type="ARBA" id="ARBA00023136"/>
    </source>
</evidence>
<comment type="subcellular location">
    <subcellularLocation>
        <location evidence="1">Cell inner membrane</location>
        <topology evidence="1">Peripheral membrane protein</topology>
    </subcellularLocation>
</comment>
<dbReference type="OrthoDB" id="9802264at2"/>
<evidence type="ECO:0000256" key="5">
    <source>
        <dbReference type="ARBA" id="ARBA00022741"/>
    </source>
</evidence>
<evidence type="ECO:0000256" key="2">
    <source>
        <dbReference type="ARBA" id="ARBA00005417"/>
    </source>
</evidence>
<dbReference type="InterPro" id="IPR027417">
    <property type="entry name" value="P-loop_NTPase"/>
</dbReference>
<dbReference type="Proteomes" id="UP000326202">
    <property type="component" value="Chromosome"/>
</dbReference>
<dbReference type="InterPro" id="IPR050388">
    <property type="entry name" value="ABC_Ni/Peptide_Import"/>
</dbReference>